<evidence type="ECO:0000313" key="2">
    <source>
        <dbReference type="Proteomes" id="UP000002630"/>
    </source>
</evidence>
<dbReference type="InterPro" id="IPR027417">
    <property type="entry name" value="P-loop_NTPase"/>
</dbReference>
<keyword evidence="2" id="KW-1185">Reference proteome</keyword>
<dbReference type="InParanoid" id="D8LM89"/>
<gene>
    <name evidence="1" type="ORF">Esi_0004_0028</name>
</gene>
<dbReference type="AlphaFoldDB" id="D8LM89"/>
<dbReference type="OrthoDB" id="10283092at2759"/>
<dbReference type="Proteomes" id="UP000002630">
    <property type="component" value="Linkage Group LG03"/>
</dbReference>
<accession>D8LM89</accession>
<sequence>MAGLNRSARAPANDIDRRWSEIPLYRPEQDLVFFSHIHKTSGTSLSSLLANVFPRTAVVPTSHPSKGLLVSQLQGHDSEWWQPFQLMFSHNRANVTDTIGIPPTKTPRVLITIRNPLLHKASIFFESVCRFGKHISDDGTIDQEAATLARVNGSGVDTEQYNFCRDPEMWVGSKQFDKVYRNFEARWLSYGAAEGHPCIRPDPEFNRWRVDDTDVGGTCKAIKASGQDADVWAAYFERTADAAIRRMEGALWVGVTERMEESLCLLFLTLGKKESEMPQHRLKIPRPITVWHDKAKEKAVSYDRADWRVFEAANDFLDLRLWTARERLKGAGDEERARLGDHCFQVLAGTGGSGGE</sequence>
<name>D8LM89_ECTSI</name>
<reference evidence="1 2" key="1">
    <citation type="journal article" date="2010" name="Nature">
        <title>The Ectocarpus genome and the independent evolution of multicellularity in brown algae.</title>
        <authorList>
            <person name="Cock J.M."/>
            <person name="Sterck L."/>
            <person name="Rouze P."/>
            <person name="Scornet D."/>
            <person name="Allen A.E."/>
            <person name="Amoutzias G."/>
            <person name="Anthouard V."/>
            <person name="Artiguenave F."/>
            <person name="Aury J.M."/>
            <person name="Badger J.H."/>
            <person name="Beszteri B."/>
            <person name="Billiau K."/>
            <person name="Bonnet E."/>
            <person name="Bothwell J.H."/>
            <person name="Bowler C."/>
            <person name="Boyen C."/>
            <person name="Brownlee C."/>
            <person name="Carrano C.J."/>
            <person name="Charrier B."/>
            <person name="Cho G.Y."/>
            <person name="Coelho S.M."/>
            <person name="Collen J."/>
            <person name="Corre E."/>
            <person name="Da Silva C."/>
            <person name="Delage L."/>
            <person name="Delaroque N."/>
            <person name="Dittami S.M."/>
            <person name="Doulbeau S."/>
            <person name="Elias M."/>
            <person name="Farnham G."/>
            <person name="Gachon C.M."/>
            <person name="Gschloessl B."/>
            <person name="Heesch S."/>
            <person name="Jabbari K."/>
            <person name="Jubin C."/>
            <person name="Kawai H."/>
            <person name="Kimura K."/>
            <person name="Kloareg B."/>
            <person name="Kupper F.C."/>
            <person name="Lang D."/>
            <person name="Le Bail A."/>
            <person name="Leblanc C."/>
            <person name="Lerouge P."/>
            <person name="Lohr M."/>
            <person name="Lopez P.J."/>
            <person name="Martens C."/>
            <person name="Maumus F."/>
            <person name="Michel G."/>
            <person name="Miranda-Saavedra D."/>
            <person name="Morales J."/>
            <person name="Moreau H."/>
            <person name="Motomura T."/>
            <person name="Nagasato C."/>
            <person name="Napoli C.A."/>
            <person name="Nelson D.R."/>
            <person name="Nyvall-Collen P."/>
            <person name="Peters A.F."/>
            <person name="Pommier C."/>
            <person name="Potin P."/>
            <person name="Poulain J."/>
            <person name="Quesneville H."/>
            <person name="Read B."/>
            <person name="Rensing S.A."/>
            <person name="Ritter A."/>
            <person name="Rousvoal S."/>
            <person name="Samanta M."/>
            <person name="Samson G."/>
            <person name="Schroeder D.C."/>
            <person name="Segurens B."/>
            <person name="Strittmatter M."/>
            <person name="Tonon T."/>
            <person name="Tregear J.W."/>
            <person name="Valentin K."/>
            <person name="von Dassow P."/>
            <person name="Yamagishi T."/>
            <person name="Van de Peer Y."/>
            <person name="Wincker P."/>
        </authorList>
    </citation>
    <scope>NUCLEOTIDE SEQUENCE [LARGE SCALE GENOMIC DNA]</scope>
    <source>
        <strain evidence="2">Ec32 / CCAP1310/4</strain>
    </source>
</reference>
<proteinExistence type="predicted"/>
<organism evidence="1 2">
    <name type="scientific">Ectocarpus siliculosus</name>
    <name type="common">Brown alga</name>
    <name type="synonym">Conferva siliculosa</name>
    <dbReference type="NCBI Taxonomy" id="2880"/>
    <lineage>
        <taxon>Eukaryota</taxon>
        <taxon>Sar</taxon>
        <taxon>Stramenopiles</taxon>
        <taxon>Ochrophyta</taxon>
        <taxon>PX clade</taxon>
        <taxon>Phaeophyceae</taxon>
        <taxon>Ectocarpales</taxon>
        <taxon>Ectocarpaceae</taxon>
        <taxon>Ectocarpus</taxon>
    </lineage>
</organism>
<dbReference type="EMBL" id="FN649728">
    <property type="protein sequence ID" value="CBN77499.1"/>
    <property type="molecule type" value="Genomic_DNA"/>
</dbReference>
<dbReference type="Gene3D" id="3.40.50.300">
    <property type="entry name" value="P-loop containing nucleotide triphosphate hydrolases"/>
    <property type="match status" value="1"/>
</dbReference>
<dbReference type="eggNOG" id="ENOG502T197">
    <property type="taxonomic scope" value="Eukaryota"/>
</dbReference>
<dbReference type="EMBL" id="FN648596">
    <property type="protein sequence ID" value="CBN77499.1"/>
    <property type="molecule type" value="Genomic_DNA"/>
</dbReference>
<evidence type="ECO:0000313" key="1">
    <source>
        <dbReference type="EMBL" id="CBN77499.1"/>
    </source>
</evidence>
<protein>
    <submittedName>
        <fullName evidence="1">Uncharacterized protein</fullName>
    </submittedName>
</protein>